<reference evidence="2" key="1">
    <citation type="submission" date="2022-07" db="EMBL/GenBank/DDBJ databases">
        <title>Phylogenomic reconstructions and comparative analyses of Kickxellomycotina fungi.</title>
        <authorList>
            <person name="Reynolds N.K."/>
            <person name="Stajich J.E."/>
            <person name="Barry K."/>
            <person name="Grigoriev I.V."/>
            <person name="Crous P."/>
            <person name="Smith M.E."/>
        </authorList>
    </citation>
    <scope>NUCLEOTIDE SEQUENCE</scope>
    <source>
        <strain evidence="2">NBRC 105414</strain>
    </source>
</reference>
<protein>
    <recommendedName>
        <fullName evidence="4">HCP-like protein</fullName>
    </recommendedName>
</protein>
<dbReference type="Proteomes" id="UP001140217">
    <property type="component" value="Unassembled WGS sequence"/>
</dbReference>
<dbReference type="SUPFAM" id="SSF81901">
    <property type="entry name" value="HCP-like"/>
    <property type="match status" value="1"/>
</dbReference>
<keyword evidence="1" id="KW-0677">Repeat</keyword>
<name>A0A9W8LKN5_9FUNG</name>
<dbReference type="PANTHER" id="PTHR46430:SF2">
    <property type="entry name" value="CHITIN SYNTHASE REGULATORY FACTOR 4"/>
    <property type="match status" value="1"/>
</dbReference>
<organism evidence="2 3">
    <name type="scientific">Coemansia javaensis</name>
    <dbReference type="NCBI Taxonomy" id="2761396"/>
    <lineage>
        <taxon>Eukaryota</taxon>
        <taxon>Fungi</taxon>
        <taxon>Fungi incertae sedis</taxon>
        <taxon>Zoopagomycota</taxon>
        <taxon>Kickxellomycotina</taxon>
        <taxon>Kickxellomycetes</taxon>
        <taxon>Kickxellales</taxon>
        <taxon>Kickxellaceae</taxon>
        <taxon>Coemansia</taxon>
    </lineage>
</organism>
<dbReference type="InterPro" id="IPR051726">
    <property type="entry name" value="Chitin_Synth_Reg"/>
</dbReference>
<comment type="caution">
    <text evidence="2">The sequence shown here is derived from an EMBL/GenBank/DDBJ whole genome shotgun (WGS) entry which is preliminary data.</text>
</comment>
<evidence type="ECO:0000256" key="1">
    <source>
        <dbReference type="ARBA" id="ARBA00022737"/>
    </source>
</evidence>
<dbReference type="AlphaFoldDB" id="A0A9W8LKN5"/>
<dbReference type="PANTHER" id="PTHR46430">
    <property type="entry name" value="PROTEIN SKT5-RELATED"/>
    <property type="match status" value="1"/>
</dbReference>
<evidence type="ECO:0000313" key="3">
    <source>
        <dbReference type="Proteomes" id="UP001140217"/>
    </source>
</evidence>
<keyword evidence="3" id="KW-1185">Reference proteome</keyword>
<accession>A0A9W8LKN5</accession>
<dbReference type="OrthoDB" id="272077at2759"/>
<gene>
    <name evidence="2" type="ORF">H4R18_002024</name>
</gene>
<dbReference type="InterPro" id="IPR006597">
    <property type="entry name" value="Sel1-like"/>
</dbReference>
<dbReference type="InterPro" id="IPR011990">
    <property type="entry name" value="TPR-like_helical_dom_sf"/>
</dbReference>
<evidence type="ECO:0008006" key="4">
    <source>
        <dbReference type="Google" id="ProtNLM"/>
    </source>
</evidence>
<sequence>MSLRTINLAAAAVGAQYDGLDATLTPHAAQAAKAGAGWWEIPHYSTWDLGNKFACSQSTLVGRRSNEATDKCAGIATAIPTLHTMQSTVVEEESTARVSFTQQDSEETLPRAAAAPSNDFGMELGGEMGRAHRMHTLLNNPALIEQYHQTAKLTDDPEVQFEFARQLLLCGSPEMASCPALLLRDSPDSRLVREGVFWILRLAGKRRHRDSCFLAGRWYELGKYGCKTSLRKAAKFYGAAAKAGHTAAQFHLGGVYEATRKPRKARECFEQASRRGYSLATFRLGMAYLCGTLGVAADFSMACSFLREALFHATHPVAEAGYHLAVALIQLPSFDRASISEPHLYLKRAWMLGHEDAGALLSDIMQ</sequence>
<dbReference type="Pfam" id="PF08238">
    <property type="entry name" value="Sel1"/>
    <property type="match status" value="3"/>
</dbReference>
<dbReference type="Gene3D" id="1.25.40.10">
    <property type="entry name" value="Tetratricopeptide repeat domain"/>
    <property type="match status" value="1"/>
</dbReference>
<evidence type="ECO:0000313" key="2">
    <source>
        <dbReference type="EMBL" id="KAJ2782875.1"/>
    </source>
</evidence>
<dbReference type="SMART" id="SM00671">
    <property type="entry name" value="SEL1"/>
    <property type="match status" value="3"/>
</dbReference>
<proteinExistence type="predicted"/>
<dbReference type="EMBL" id="JANBUL010000060">
    <property type="protein sequence ID" value="KAJ2782875.1"/>
    <property type="molecule type" value="Genomic_DNA"/>
</dbReference>